<organism evidence="1 2">
    <name type="scientific">Parendozoicomonas callyspongiae</name>
    <dbReference type="NCBI Taxonomy" id="2942213"/>
    <lineage>
        <taxon>Bacteria</taxon>
        <taxon>Pseudomonadati</taxon>
        <taxon>Pseudomonadota</taxon>
        <taxon>Gammaproteobacteria</taxon>
        <taxon>Oceanospirillales</taxon>
        <taxon>Endozoicomonadaceae</taxon>
        <taxon>Parendozoicomonas</taxon>
    </lineage>
</organism>
<evidence type="ECO:0000313" key="1">
    <source>
        <dbReference type="EMBL" id="MCL6270554.1"/>
    </source>
</evidence>
<evidence type="ECO:0000313" key="2">
    <source>
        <dbReference type="Proteomes" id="UP001203338"/>
    </source>
</evidence>
<name>A0ABT0PGS0_9GAMM</name>
<reference evidence="1 2" key="1">
    <citation type="submission" date="2022-05" db="EMBL/GenBank/DDBJ databases">
        <authorList>
            <person name="Park J.-S."/>
        </authorList>
    </citation>
    <scope>NUCLEOTIDE SEQUENCE [LARGE SCALE GENOMIC DNA]</scope>
    <source>
        <strain evidence="1 2">2012CJ34-2</strain>
    </source>
</reference>
<sequence length="127" mass="13717">MSSAIGDISSGLVGVSHTTGDEYKALPSKSAIKPAGSTITVHTEKALAKDDSTNQLMKFVRGERLQSYTPQDNRDLRNGLLELSDKTLGGELSEADQNDLNEMVALLKQDSELEMLAQMARNILIPA</sequence>
<gene>
    <name evidence="1" type="ORF">M3P05_11530</name>
</gene>
<comment type="caution">
    <text evidence="1">The sequence shown here is derived from an EMBL/GenBank/DDBJ whole genome shotgun (WGS) entry which is preliminary data.</text>
</comment>
<proteinExistence type="predicted"/>
<dbReference type="RefSeq" id="WP_249699794.1">
    <property type="nucleotide sequence ID" value="NZ_JAMFLX010000014.1"/>
</dbReference>
<dbReference type="Proteomes" id="UP001203338">
    <property type="component" value="Unassembled WGS sequence"/>
</dbReference>
<dbReference type="EMBL" id="JAMFLX010000014">
    <property type="protein sequence ID" value="MCL6270554.1"/>
    <property type="molecule type" value="Genomic_DNA"/>
</dbReference>
<keyword evidence="2" id="KW-1185">Reference proteome</keyword>
<accession>A0ABT0PGS0</accession>
<protein>
    <submittedName>
        <fullName evidence="1">Uncharacterized protein</fullName>
    </submittedName>
</protein>
<dbReference type="Pfam" id="PF09474">
    <property type="entry name" value="Type_III_YscX"/>
    <property type="match status" value="1"/>
</dbReference>
<dbReference type="InterPro" id="IPR012672">
    <property type="entry name" value="T3SS_YscX"/>
</dbReference>